<evidence type="ECO:0000259" key="13">
    <source>
        <dbReference type="PROSITE" id="PS51192"/>
    </source>
</evidence>
<dbReference type="GO" id="GO:0003724">
    <property type="term" value="F:RNA helicase activity"/>
    <property type="evidence" value="ECO:0007669"/>
    <property type="project" value="UniProtKB-EC"/>
</dbReference>
<dbReference type="PANTHER" id="PTHR47963">
    <property type="entry name" value="DEAD-BOX ATP-DEPENDENT RNA HELICASE 47, MITOCHONDRIAL"/>
    <property type="match status" value="1"/>
</dbReference>
<evidence type="ECO:0000313" key="16">
    <source>
        <dbReference type="EMBL" id="MBD2149382.1"/>
    </source>
</evidence>
<evidence type="ECO:0000256" key="3">
    <source>
        <dbReference type="ARBA" id="ARBA00022741"/>
    </source>
</evidence>
<evidence type="ECO:0000313" key="17">
    <source>
        <dbReference type="Proteomes" id="UP000631421"/>
    </source>
</evidence>
<feature type="short sequence motif" description="Q motif" evidence="10">
    <location>
        <begin position="3"/>
        <end position="31"/>
    </location>
</feature>
<evidence type="ECO:0000259" key="14">
    <source>
        <dbReference type="PROSITE" id="PS51194"/>
    </source>
</evidence>
<evidence type="ECO:0000256" key="7">
    <source>
        <dbReference type="ARBA" id="ARBA00023016"/>
    </source>
</evidence>
<evidence type="ECO:0000256" key="12">
    <source>
        <dbReference type="SAM" id="MobiDB-lite"/>
    </source>
</evidence>
<evidence type="ECO:0000256" key="1">
    <source>
        <dbReference type="ARBA" id="ARBA00012552"/>
    </source>
</evidence>
<evidence type="ECO:0000256" key="4">
    <source>
        <dbReference type="ARBA" id="ARBA00022801"/>
    </source>
</evidence>
<evidence type="ECO:0000256" key="2">
    <source>
        <dbReference type="ARBA" id="ARBA00022490"/>
    </source>
</evidence>
<dbReference type="PROSITE" id="PS51194">
    <property type="entry name" value="HELICASE_CTER"/>
    <property type="match status" value="1"/>
</dbReference>
<evidence type="ECO:0000256" key="5">
    <source>
        <dbReference type="ARBA" id="ARBA00022806"/>
    </source>
</evidence>
<dbReference type="InterPro" id="IPR014014">
    <property type="entry name" value="RNA_helicase_DEAD_Q_motif"/>
</dbReference>
<dbReference type="PANTHER" id="PTHR47963:SF8">
    <property type="entry name" value="ATP-DEPENDENT RNA HELICASE DEAD"/>
    <property type="match status" value="1"/>
</dbReference>
<dbReference type="CDD" id="cd18787">
    <property type="entry name" value="SF2_C_DEAD"/>
    <property type="match status" value="1"/>
</dbReference>
<dbReference type="InterPro" id="IPR014001">
    <property type="entry name" value="Helicase_ATP-bd"/>
</dbReference>
<dbReference type="InterPro" id="IPR057325">
    <property type="entry name" value="DeaD_dimer"/>
</dbReference>
<reference evidence="16" key="1">
    <citation type="journal article" date="2015" name="ISME J.">
        <title>Draft Genome Sequence of Streptomyces incarnatus NRRL8089, which Produces the Nucleoside Antibiotic Sinefungin.</title>
        <authorList>
            <person name="Oshima K."/>
            <person name="Hattori M."/>
            <person name="Shimizu H."/>
            <person name="Fukuda K."/>
            <person name="Nemoto M."/>
            <person name="Inagaki K."/>
            <person name="Tamura T."/>
        </authorList>
    </citation>
    <scope>NUCLEOTIDE SEQUENCE</scope>
    <source>
        <strain evidence="16">FACHB-1277</strain>
    </source>
</reference>
<dbReference type="InterPro" id="IPR044742">
    <property type="entry name" value="DEAD/DEAH_RhlB"/>
</dbReference>
<comment type="catalytic activity">
    <reaction evidence="9">
        <text>ATP + H2O = ADP + phosphate + H(+)</text>
        <dbReference type="Rhea" id="RHEA:13065"/>
        <dbReference type="ChEBI" id="CHEBI:15377"/>
        <dbReference type="ChEBI" id="CHEBI:15378"/>
        <dbReference type="ChEBI" id="CHEBI:30616"/>
        <dbReference type="ChEBI" id="CHEBI:43474"/>
        <dbReference type="ChEBI" id="CHEBI:456216"/>
        <dbReference type="EC" id="3.6.4.13"/>
    </reaction>
</comment>
<keyword evidence="7" id="KW-0346">Stress response</keyword>
<dbReference type="InterPro" id="IPR011545">
    <property type="entry name" value="DEAD/DEAH_box_helicase_dom"/>
</dbReference>
<feature type="region of interest" description="Disordered" evidence="12">
    <location>
        <begin position="442"/>
        <end position="521"/>
    </location>
</feature>
<evidence type="ECO:0000256" key="6">
    <source>
        <dbReference type="ARBA" id="ARBA00022840"/>
    </source>
</evidence>
<keyword evidence="6 11" id="KW-0067">ATP-binding</keyword>
<keyword evidence="3 11" id="KW-0547">Nucleotide-binding</keyword>
<dbReference type="SMART" id="SM00487">
    <property type="entry name" value="DEXDc"/>
    <property type="match status" value="1"/>
</dbReference>
<comment type="similarity">
    <text evidence="8 11">Belongs to the DEAD box helicase family.</text>
</comment>
<feature type="compositionally biased region" description="Basic and acidic residues" evidence="12">
    <location>
        <begin position="474"/>
        <end position="497"/>
    </location>
</feature>
<feature type="compositionally biased region" description="Basic and acidic residues" evidence="12">
    <location>
        <begin position="504"/>
        <end position="514"/>
    </location>
</feature>
<dbReference type="Proteomes" id="UP000631421">
    <property type="component" value="Unassembled WGS sequence"/>
</dbReference>
<keyword evidence="2" id="KW-0963">Cytoplasm</keyword>
<dbReference type="CDD" id="cd00268">
    <property type="entry name" value="DEADc"/>
    <property type="match status" value="1"/>
</dbReference>
<dbReference type="SMART" id="SM00490">
    <property type="entry name" value="HELICc"/>
    <property type="match status" value="1"/>
</dbReference>
<dbReference type="GO" id="GO:0005829">
    <property type="term" value="C:cytosol"/>
    <property type="evidence" value="ECO:0007669"/>
    <property type="project" value="TreeGrafter"/>
</dbReference>
<dbReference type="Pfam" id="PF00271">
    <property type="entry name" value="Helicase_C"/>
    <property type="match status" value="1"/>
</dbReference>
<evidence type="ECO:0000256" key="11">
    <source>
        <dbReference type="RuleBase" id="RU000492"/>
    </source>
</evidence>
<dbReference type="FunFam" id="3.40.50.300:FF:000108">
    <property type="entry name" value="ATP-dependent RNA helicase RhlE"/>
    <property type="match status" value="1"/>
</dbReference>
<feature type="domain" description="Helicase C-terminal" evidence="14">
    <location>
        <begin position="229"/>
        <end position="378"/>
    </location>
</feature>
<dbReference type="PROSITE" id="PS51192">
    <property type="entry name" value="HELICASE_ATP_BIND_1"/>
    <property type="match status" value="1"/>
</dbReference>
<name>A0A926US92_9CYAN</name>
<dbReference type="GO" id="GO:0033592">
    <property type="term" value="F:RNA strand annealing activity"/>
    <property type="evidence" value="ECO:0007669"/>
    <property type="project" value="TreeGrafter"/>
</dbReference>
<organism evidence="16 17">
    <name type="scientific">Pseudanabaena cinerea FACHB-1277</name>
    <dbReference type="NCBI Taxonomy" id="2949581"/>
    <lineage>
        <taxon>Bacteria</taxon>
        <taxon>Bacillati</taxon>
        <taxon>Cyanobacteriota</taxon>
        <taxon>Cyanophyceae</taxon>
        <taxon>Pseudanabaenales</taxon>
        <taxon>Pseudanabaenaceae</taxon>
        <taxon>Pseudanabaena</taxon>
        <taxon>Pseudanabaena cinerea</taxon>
    </lineage>
</organism>
<gene>
    <name evidence="16" type="ORF">H6F44_04470</name>
</gene>
<proteinExistence type="inferred from homology"/>
<dbReference type="RefSeq" id="WP_190349753.1">
    <property type="nucleotide sequence ID" value="NZ_JACJPY010000008.1"/>
</dbReference>
<feature type="domain" description="Helicase ATP-binding" evidence="13">
    <location>
        <begin position="34"/>
        <end position="204"/>
    </location>
</feature>
<evidence type="ECO:0000256" key="8">
    <source>
        <dbReference type="ARBA" id="ARBA00038437"/>
    </source>
</evidence>
<dbReference type="InterPro" id="IPR001650">
    <property type="entry name" value="Helicase_C-like"/>
</dbReference>
<dbReference type="Gene3D" id="3.40.50.300">
    <property type="entry name" value="P-loop containing nucleotide triphosphate hydrolases"/>
    <property type="match status" value="2"/>
</dbReference>
<dbReference type="InterPro" id="IPR027417">
    <property type="entry name" value="P-loop_NTPase"/>
</dbReference>
<dbReference type="GO" id="GO:0009409">
    <property type="term" value="P:response to cold"/>
    <property type="evidence" value="ECO:0007669"/>
    <property type="project" value="TreeGrafter"/>
</dbReference>
<protein>
    <recommendedName>
        <fullName evidence="1">RNA helicase</fullName>
        <ecNumber evidence="1">3.6.4.13</ecNumber>
    </recommendedName>
</protein>
<evidence type="ECO:0000259" key="15">
    <source>
        <dbReference type="PROSITE" id="PS51195"/>
    </source>
</evidence>
<keyword evidence="4 11" id="KW-0378">Hydrolase</keyword>
<dbReference type="GO" id="GO:0005840">
    <property type="term" value="C:ribosome"/>
    <property type="evidence" value="ECO:0007669"/>
    <property type="project" value="TreeGrafter"/>
</dbReference>
<dbReference type="PROSITE" id="PS51195">
    <property type="entry name" value="Q_MOTIF"/>
    <property type="match status" value="1"/>
</dbReference>
<dbReference type="InterPro" id="IPR000629">
    <property type="entry name" value="RNA-helicase_DEAD-box_CS"/>
</dbReference>
<accession>A0A926US92</accession>
<comment type="caution">
    <text evidence="16">The sequence shown here is derived from an EMBL/GenBank/DDBJ whole genome shotgun (WGS) entry which is preliminary data.</text>
</comment>
<dbReference type="AlphaFoldDB" id="A0A926US92"/>
<dbReference type="GO" id="GO:0016787">
    <property type="term" value="F:hydrolase activity"/>
    <property type="evidence" value="ECO:0007669"/>
    <property type="project" value="UniProtKB-KW"/>
</dbReference>
<evidence type="ECO:0000256" key="9">
    <source>
        <dbReference type="ARBA" id="ARBA00047984"/>
    </source>
</evidence>
<dbReference type="PROSITE" id="PS00039">
    <property type="entry name" value="DEAD_ATP_HELICASE"/>
    <property type="match status" value="1"/>
</dbReference>
<dbReference type="EMBL" id="JACJPY010000008">
    <property type="protein sequence ID" value="MBD2149382.1"/>
    <property type="molecule type" value="Genomic_DNA"/>
</dbReference>
<keyword evidence="5 11" id="KW-0347">Helicase</keyword>
<evidence type="ECO:0000256" key="10">
    <source>
        <dbReference type="PROSITE-ProRule" id="PRU00552"/>
    </source>
</evidence>
<reference evidence="16" key="2">
    <citation type="submission" date="2020-08" db="EMBL/GenBank/DDBJ databases">
        <authorList>
            <person name="Chen M."/>
            <person name="Teng W."/>
            <person name="Zhao L."/>
            <person name="Hu C."/>
            <person name="Zhou Y."/>
            <person name="Han B."/>
            <person name="Song L."/>
            <person name="Shu W."/>
        </authorList>
    </citation>
    <scope>NUCLEOTIDE SEQUENCE</scope>
    <source>
        <strain evidence="16">FACHB-1277</strain>
    </source>
</reference>
<dbReference type="EC" id="3.6.4.13" evidence="1"/>
<dbReference type="GO" id="GO:0005524">
    <property type="term" value="F:ATP binding"/>
    <property type="evidence" value="ECO:0007669"/>
    <property type="project" value="UniProtKB-KW"/>
</dbReference>
<dbReference type="InterPro" id="IPR050547">
    <property type="entry name" value="DEAD_box_RNA_helicases"/>
</dbReference>
<dbReference type="Pfam" id="PF25399">
    <property type="entry name" value="DeaD_dimer"/>
    <property type="match status" value="1"/>
</dbReference>
<keyword evidence="17" id="KW-1185">Reference proteome</keyword>
<dbReference type="SUPFAM" id="SSF52540">
    <property type="entry name" value="P-loop containing nucleoside triphosphate hydrolases"/>
    <property type="match status" value="1"/>
</dbReference>
<dbReference type="Pfam" id="PF00270">
    <property type="entry name" value="DEAD"/>
    <property type="match status" value="1"/>
</dbReference>
<feature type="domain" description="DEAD-box RNA helicase Q" evidence="15">
    <location>
        <begin position="3"/>
        <end position="31"/>
    </location>
</feature>
<sequence>MPSSFISLGISEARVAKLESIGFTEPTAIQEQAIPQLLAGADVLGQAQTGTGKTAAFALPILERLDLTNDSLQALILTPTRELAIQVGQALRSFNLKPGAKILTVYGGSAIDRQMIQLDRGVHVVVGTPGRVMDLMDRGKLKLDKLSWFVLDEADEMLNMGFIQDVEKILVTTPASKQSTFFSATMPPAVKRLVKNFLKSPVTVKVETQDSTPTRIDQQIYLVPYHLTKEEALLPVLEYEAPTSAIIFVRTKDSASRLTEILQASGHSVDEYHGNLSQSQREALLRRFRNQQVRWVVATDIAARGLDIDGLTHVFNLDIPDDPERYVHRIGRTGRAGKKGVAITLISGKERYKLRQLEQQVGMPLPPQPLPNVAQIQERRIGRFTDQMLQALTGERLASFLPLVSQLVEEYDPQAIAAAALQLAYTQLQSDKAEQAALQVLAKQPHRPDSGRGGDGGSYNSGKPIKRGQSGYRGRSDGGGGRDSRDGGGRDSRDGGSRDGGGYDSRRSSYRGDRSSAPVKY</sequence>